<name>A0A378MG71_LISGR</name>
<keyword evidence="6" id="KW-1133">Transmembrane helix</keyword>
<reference evidence="8 9" key="1">
    <citation type="submission" date="2018-06" db="EMBL/GenBank/DDBJ databases">
        <authorList>
            <consortium name="Pathogen Informatics"/>
            <person name="Doyle S."/>
        </authorList>
    </citation>
    <scope>NUCLEOTIDE SEQUENCE [LARGE SCALE GENOMIC DNA]</scope>
    <source>
        <strain evidence="9">NCTC 10815</strain>
    </source>
</reference>
<dbReference type="RefSeq" id="WP_003757833.1">
    <property type="nucleotide sequence ID" value="NZ_CABKNG010000002.1"/>
</dbReference>
<evidence type="ECO:0000256" key="3">
    <source>
        <dbReference type="ARBA" id="ARBA00022448"/>
    </source>
</evidence>
<dbReference type="EMBL" id="UGPG01000001">
    <property type="protein sequence ID" value="STY45271.1"/>
    <property type="molecule type" value="Genomic_DNA"/>
</dbReference>
<keyword evidence="5" id="KW-0812">Transmembrane</keyword>
<evidence type="ECO:0000256" key="6">
    <source>
        <dbReference type="ARBA" id="ARBA00022989"/>
    </source>
</evidence>
<dbReference type="InterPro" id="IPR004776">
    <property type="entry name" value="Mem_transp_PIN-like"/>
</dbReference>
<evidence type="ECO:0000256" key="4">
    <source>
        <dbReference type="ARBA" id="ARBA00022475"/>
    </source>
</evidence>
<sequence length="321" mass="35484">MVFFQSIQSVITIILMMALGYFLKKFKWFDDNFGKSISALITKVALPASIFVSVLKYLTRDSLMELSGSLIYPAVSVVLGYLIAYLLVKILKIRPGRRGIFMNAVVNANTIFIGLPLNIALFGEKSLPFFLVYYIINTVSTWAFGVFLIQNDDPTRDKNSEKRKFNWKKLLPAPLVGFIVGLIFLLFSIPVPGFIDSTLGYVGSIVTPLSLIYIGTVLYDAGLSSIRFERDTVLALIGRFVLSPVLLIIMILIGAHGFGAELPKLLNQTLIVQSATPMLAVLPILANESNGDVKYATNLVVSSTVLFIIVVPVLMQLIQFM</sequence>
<dbReference type="InterPro" id="IPR038770">
    <property type="entry name" value="Na+/solute_symporter_sf"/>
</dbReference>
<keyword evidence="4" id="KW-1003">Cell membrane</keyword>
<dbReference type="Gene3D" id="1.20.1530.20">
    <property type="match status" value="1"/>
</dbReference>
<evidence type="ECO:0000256" key="2">
    <source>
        <dbReference type="ARBA" id="ARBA00010145"/>
    </source>
</evidence>
<organism evidence="8 9">
    <name type="scientific">Listeria grayi</name>
    <name type="common">Listeria murrayi</name>
    <dbReference type="NCBI Taxonomy" id="1641"/>
    <lineage>
        <taxon>Bacteria</taxon>
        <taxon>Bacillati</taxon>
        <taxon>Bacillota</taxon>
        <taxon>Bacilli</taxon>
        <taxon>Bacillales</taxon>
        <taxon>Listeriaceae</taxon>
        <taxon>Listeria</taxon>
    </lineage>
</organism>
<dbReference type="GO" id="GO:0055085">
    <property type="term" value="P:transmembrane transport"/>
    <property type="evidence" value="ECO:0007669"/>
    <property type="project" value="InterPro"/>
</dbReference>
<dbReference type="PANTHER" id="PTHR36838:SF1">
    <property type="entry name" value="SLR1864 PROTEIN"/>
    <property type="match status" value="1"/>
</dbReference>
<dbReference type="AlphaFoldDB" id="A0A378MG71"/>
<evidence type="ECO:0000313" key="9">
    <source>
        <dbReference type="Proteomes" id="UP000254879"/>
    </source>
</evidence>
<dbReference type="GO" id="GO:0005886">
    <property type="term" value="C:plasma membrane"/>
    <property type="evidence" value="ECO:0007669"/>
    <property type="project" value="UniProtKB-SubCell"/>
</dbReference>
<evidence type="ECO:0000256" key="1">
    <source>
        <dbReference type="ARBA" id="ARBA00004651"/>
    </source>
</evidence>
<dbReference type="PANTHER" id="PTHR36838">
    <property type="entry name" value="AUXIN EFFLUX CARRIER FAMILY PROTEIN"/>
    <property type="match status" value="1"/>
</dbReference>
<comment type="subcellular location">
    <subcellularLocation>
        <location evidence="1">Cell membrane</location>
        <topology evidence="1">Multi-pass membrane protein</topology>
    </subcellularLocation>
</comment>
<dbReference type="OrthoDB" id="401182at2"/>
<comment type="similarity">
    <text evidence="2">Belongs to the auxin efflux carrier (TC 2.A.69) family.</text>
</comment>
<evidence type="ECO:0000256" key="7">
    <source>
        <dbReference type="ARBA" id="ARBA00023136"/>
    </source>
</evidence>
<proteinExistence type="inferred from homology"/>
<evidence type="ECO:0000256" key="5">
    <source>
        <dbReference type="ARBA" id="ARBA00022692"/>
    </source>
</evidence>
<keyword evidence="3" id="KW-0813">Transport</keyword>
<dbReference type="Proteomes" id="UP000254879">
    <property type="component" value="Unassembled WGS sequence"/>
</dbReference>
<keyword evidence="7" id="KW-0472">Membrane</keyword>
<gene>
    <name evidence="8" type="ORF">NCTC10815_02646</name>
</gene>
<accession>A0A378MG71</accession>
<protein>
    <submittedName>
        <fullName evidence="8">Auxin efflux carrier</fullName>
    </submittedName>
</protein>
<evidence type="ECO:0000313" key="8">
    <source>
        <dbReference type="EMBL" id="STY45271.1"/>
    </source>
</evidence>
<dbReference type="Pfam" id="PF03547">
    <property type="entry name" value="Mem_trans"/>
    <property type="match status" value="1"/>
</dbReference>